<protein>
    <submittedName>
        <fullName evidence="6">LacI family transcriptional regulator</fullName>
    </submittedName>
</protein>
<feature type="compositionally biased region" description="Low complexity" evidence="4">
    <location>
        <begin position="8"/>
        <end position="17"/>
    </location>
</feature>
<evidence type="ECO:0000256" key="2">
    <source>
        <dbReference type="ARBA" id="ARBA00023125"/>
    </source>
</evidence>
<dbReference type="PANTHER" id="PTHR30146:SF109">
    <property type="entry name" value="HTH-TYPE TRANSCRIPTIONAL REGULATOR GALS"/>
    <property type="match status" value="1"/>
</dbReference>
<dbReference type="SUPFAM" id="SSF53822">
    <property type="entry name" value="Periplasmic binding protein-like I"/>
    <property type="match status" value="1"/>
</dbReference>
<evidence type="ECO:0000313" key="7">
    <source>
        <dbReference type="Proteomes" id="UP000776164"/>
    </source>
</evidence>
<dbReference type="Proteomes" id="UP000776164">
    <property type="component" value="Unassembled WGS sequence"/>
</dbReference>
<dbReference type="InterPro" id="IPR010982">
    <property type="entry name" value="Lambda_DNA-bd_dom_sf"/>
</dbReference>
<name>A0ABS2L2E7_9MICO</name>
<sequence length="369" mass="38688">MSEDVSATTSTTGSPSGHSGGHDIPRRWPTGSLTDAKPVPTLEMVAALAGVSRATVSRVVNASPKVTPQIAEVVNNAIAQLNYVPNRAARSLASRRTQAIALVVPESTAKLFTDPYLASVIQGIALALADTEYTLNMLISSDTRAEKTRRYLLGGNVDGALVVSHHSGDQSFGHLGQSLPVVFGGRPLLPGESSSYFVDVDNAAGAAGATAHILSTGRRQLATIAGPQDMPPGVDRLNGWRRTLAMQGLDQSLVEYGDFTPLSGAAAMRRLLDRGRPIDGLFVANDQMAAGAYSVIYERGLTIPGDIAVAGFDDNYFGATSTPPLTTVHQPSHELGAKMAEILMALIEGKPAPRVTLLPTTLLVRASTG</sequence>
<keyword evidence="2" id="KW-0238">DNA-binding</keyword>
<comment type="caution">
    <text evidence="6">The sequence shown here is derived from an EMBL/GenBank/DDBJ whole genome shotgun (WGS) entry which is preliminary data.</text>
</comment>
<dbReference type="InterPro" id="IPR028082">
    <property type="entry name" value="Peripla_BP_I"/>
</dbReference>
<dbReference type="Gene3D" id="3.40.50.2300">
    <property type="match status" value="2"/>
</dbReference>
<dbReference type="PROSITE" id="PS50932">
    <property type="entry name" value="HTH_LACI_2"/>
    <property type="match status" value="1"/>
</dbReference>
<feature type="domain" description="HTH lacI-type" evidence="5">
    <location>
        <begin position="40"/>
        <end position="94"/>
    </location>
</feature>
<evidence type="ECO:0000256" key="4">
    <source>
        <dbReference type="SAM" id="MobiDB-lite"/>
    </source>
</evidence>
<evidence type="ECO:0000259" key="5">
    <source>
        <dbReference type="PROSITE" id="PS50932"/>
    </source>
</evidence>
<keyword evidence="3" id="KW-0804">Transcription</keyword>
<dbReference type="SMART" id="SM00354">
    <property type="entry name" value="HTH_LACI"/>
    <property type="match status" value="1"/>
</dbReference>
<keyword evidence="1" id="KW-0805">Transcription regulation</keyword>
<accession>A0ABS2L2E7</accession>
<dbReference type="InterPro" id="IPR046335">
    <property type="entry name" value="LacI/GalR-like_sensor"/>
</dbReference>
<dbReference type="Pfam" id="PF00356">
    <property type="entry name" value="LacI"/>
    <property type="match status" value="1"/>
</dbReference>
<evidence type="ECO:0000313" key="6">
    <source>
        <dbReference type="EMBL" id="MBM7471257.1"/>
    </source>
</evidence>
<evidence type="ECO:0000256" key="1">
    <source>
        <dbReference type="ARBA" id="ARBA00023015"/>
    </source>
</evidence>
<dbReference type="InterPro" id="IPR000843">
    <property type="entry name" value="HTH_LacI"/>
</dbReference>
<dbReference type="Pfam" id="PF13377">
    <property type="entry name" value="Peripla_BP_3"/>
    <property type="match status" value="1"/>
</dbReference>
<dbReference type="CDD" id="cd06267">
    <property type="entry name" value="PBP1_LacI_sugar_binding-like"/>
    <property type="match status" value="1"/>
</dbReference>
<dbReference type="CDD" id="cd01392">
    <property type="entry name" value="HTH_LacI"/>
    <property type="match status" value="1"/>
</dbReference>
<keyword evidence="7" id="KW-1185">Reference proteome</keyword>
<dbReference type="SUPFAM" id="SSF47413">
    <property type="entry name" value="lambda repressor-like DNA-binding domains"/>
    <property type="match status" value="1"/>
</dbReference>
<proteinExistence type="predicted"/>
<dbReference type="EMBL" id="JAFBBU010000001">
    <property type="protein sequence ID" value="MBM7471257.1"/>
    <property type="molecule type" value="Genomic_DNA"/>
</dbReference>
<dbReference type="PANTHER" id="PTHR30146">
    <property type="entry name" value="LACI-RELATED TRANSCRIPTIONAL REPRESSOR"/>
    <property type="match status" value="1"/>
</dbReference>
<gene>
    <name evidence="6" type="ORF">JOE66_000891</name>
</gene>
<organism evidence="6 7">
    <name type="scientific">Subtercola frigoramans</name>
    <dbReference type="NCBI Taxonomy" id="120298"/>
    <lineage>
        <taxon>Bacteria</taxon>
        <taxon>Bacillati</taxon>
        <taxon>Actinomycetota</taxon>
        <taxon>Actinomycetes</taxon>
        <taxon>Micrococcales</taxon>
        <taxon>Microbacteriaceae</taxon>
        <taxon>Subtercola</taxon>
    </lineage>
</organism>
<feature type="region of interest" description="Disordered" evidence="4">
    <location>
        <begin position="1"/>
        <end position="35"/>
    </location>
</feature>
<reference evidence="6 7" key="1">
    <citation type="submission" date="2021-01" db="EMBL/GenBank/DDBJ databases">
        <title>Sequencing the genomes of 1000 actinobacteria strains.</title>
        <authorList>
            <person name="Klenk H.-P."/>
        </authorList>
    </citation>
    <scope>NUCLEOTIDE SEQUENCE [LARGE SCALE GENOMIC DNA]</scope>
    <source>
        <strain evidence="6 7">DSM 13057</strain>
    </source>
</reference>
<evidence type="ECO:0000256" key="3">
    <source>
        <dbReference type="ARBA" id="ARBA00023163"/>
    </source>
</evidence>
<dbReference type="Gene3D" id="1.10.260.40">
    <property type="entry name" value="lambda repressor-like DNA-binding domains"/>
    <property type="match status" value="1"/>
</dbReference>